<dbReference type="PANTHER" id="PTHR40045">
    <property type="entry name" value="YCGG FAMILY PROTEIN"/>
    <property type="match status" value="1"/>
</dbReference>
<dbReference type="PANTHER" id="PTHR40045:SF1">
    <property type="entry name" value="YQCI_YCGG FAMILY PROTEIN"/>
    <property type="match status" value="1"/>
</dbReference>
<dbReference type="RefSeq" id="WP_155177187.1">
    <property type="nucleotide sequence ID" value="NZ_BAAAFL010000010.1"/>
</dbReference>
<sequence length="181" mass="20932">MQQPVYARVEDGELYGTLSDTRSNIKYRMMKEAIQGYYDNHLVPSANMPSIREINYSMGIFSEMGTRESASALSNSLNQFIEDIEDRPECNSYFAIFDEVDIEDEEHFQLLLWTQLQYVPGNTLEQVSQNDHEMLMPGESDFCITLAGRPLHVICLHPQSNQKVRRFPWPVLIFRTIGKDS</sequence>
<gene>
    <name evidence="1" type="ORF">E1163_29125</name>
</gene>
<dbReference type="InterPro" id="IPR014988">
    <property type="entry name" value="Uncharacterised_YqcI/YcgG"/>
</dbReference>
<evidence type="ECO:0000313" key="1">
    <source>
        <dbReference type="EMBL" id="MTI29060.1"/>
    </source>
</evidence>
<dbReference type="Proteomes" id="UP000798808">
    <property type="component" value="Unassembled WGS sequence"/>
</dbReference>
<keyword evidence="2" id="KW-1185">Reference proteome</keyword>
<protein>
    <submittedName>
        <fullName evidence="1">Uncharacterized protein</fullName>
    </submittedName>
</protein>
<dbReference type="EMBL" id="SMLW01000678">
    <property type="protein sequence ID" value="MTI29060.1"/>
    <property type="molecule type" value="Genomic_DNA"/>
</dbReference>
<name>A0ABW9S0R6_9BACT</name>
<reference evidence="1 2" key="1">
    <citation type="submission" date="2019-02" db="EMBL/GenBank/DDBJ databases">
        <authorList>
            <person name="Goldberg S.R."/>
            <person name="Haltli B.A."/>
            <person name="Correa H."/>
            <person name="Russell K.G."/>
        </authorList>
    </citation>
    <scope>NUCLEOTIDE SEQUENCE [LARGE SCALE GENOMIC DNA]</scope>
    <source>
        <strain evidence="1 2">JCM 16186</strain>
    </source>
</reference>
<organism evidence="1 2">
    <name type="scientific">Fulvivirga kasyanovii</name>
    <dbReference type="NCBI Taxonomy" id="396812"/>
    <lineage>
        <taxon>Bacteria</taxon>
        <taxon>Pseudomonadati</taxon>
        <taxon>Bacteroidota</taxon>
        <taxon>Cytophagia</taxon>
        <taxon>Cytophagales</taxon>
        <taxon>Fulvivirgaceae</taxon>
        <taxon>Fulvivirga</taxon>
    </lineage>
</organism>
<accession>A0ABW9S0R6</accession>
<comment type="caution">
    <text evidence="1">The sequence shown here is derived from an EMBL/GenBank/DDBJ whole genome shotgun (WGS) entry which is preliminary data.</text>
</comment>
<proteinExistence type="predicted"/>
<dbReference type="Pfam" id="PF08892">
    <property type="entry name" value="YqcI_YcgG"/>
    <property type="match status" value="1"/>
</dbReference>
<evidence type="ECO:0000313" key="2">
    <source>
        <dbReference type="Proteomes" id="UP000798808"/>
    </source>
</evidence>